<name>A0A5C5XXL1_9BACT</name>
<dbReference type="Proteomes" id="UP000318478">
    <property type="component" value="Unassembled WGS sequence"/>
</dbReference>
<keyword evidence="2" id="KW-1185">Reference proteome</keyword>
<dbReference type="AlphaFoldDB" id="A0A5C5XXL1"/>
<protein>
    <recommendedName>
        <fullName evidence="3">(Na+)-NQR maturation NqrM</fullName>
    </recommendedName>
</protein>
<comment type="caution">
    <text evidence="1">The sequence shown here is derived from an EMBL/GenBank/DDBJ whole genome shotgun (WGS) entry which is preliminary data.</text>
</comment>
<reference evidence="1 2" key="1">
    <citation type="submission" date="2019-02" db="EMBL/GenBank/DDBJ databases">
        <title>Deep-cultivation of Planctomycetes and their phenomic and genomic characterization uncovers novel biology.</title>
        <authorList>
            <person name="Wiegand S."/>
            <person name="Jogler M."/>
            <person name="Boedeker C."/>
            <person name="Pinto D."/>
            <person name="Vollmers J."/>
            <person name="Rivas-Marin E."/>
            <person name="Kohn T."/>
            <person name="Peeters S.H."/>
            <person name="Heuer A."/>
            <person name="Rast P."/>
            <person name="Oberbeckmann S."/>
            <person name="Bunk B."/>
            <person name="Jeske O."/>
            <person name="Meyerdierks A."/>
            <person name="Storesund J.E."/>
            <person name="Kallscheuer N."/>
            <person name="Luecker S."/>
            <person name="Lage O.M."/>
            <person name="Pohl T."/>
            <person name="Merkel B.J."/>
            <person name="Hornburger P."/>
            <person name="Mueller R.-W."/>
            <person name="Bruemmer F."/>
            <person name="Labrenz M."/>
            <person name="Spormann A.M."/>
            <person name="Op Den Camp H."/>
            <person name="Overmann J."/>
            <person name="Amann R."/>
            <person name="Jetten M.S.M."/>
            <person name="Mascher T."/>
            <person name="Medema M.H."/>
            <person name="Devos D.P."/>
            <person name="Kaster A.-K."/>
            <person name="Ovreas L."/>
            <person name="Rohde M."/>
            <person name="Galperin M.Y."/>
            <person name="Jogler C."/>
        </authorList>
    </citation>
    <scope>NUCLEOTIDE SEQUENCE [LARGE SCALE GENOMIC DNA]</scope>
    <source>
        <strain evidence="1 2">Pla123a</strain>
    </source>
</reference>
<sequence>MTTALISVAVFAVALAGMAVGVLISNRRIKGSCGGLASMKDSNGNSICDACTNPSPECRGERAREGAASASE</sequence>
<organism evidence="1 2">
    <name type="scientific">Posidoniimonas polymericola</name>
    <dbReference type="NCBI Taxonomy" id="2528002"/>
    <lineage>
        <taxon>Bacteria</taxon>
        <taxon>Pseudomonadati</taxon>
        <taxon>Planctomycetota</taxon>
        <taxon>Planctomycetia</taxon>
        <taxon>Pirellulales</taxon>
        <taxon>Lacipirellulaceae</taxon>
        <taxon>Posidoniimonas</taxon>
    </lineage>
</organism>
<gene>
    <name evidence="1" type="ORF">Pla123a_41700</name>
</gene>
<dbReference type="EMBL" id="SJPO01000012">
    <property type="protein sequence ID" value="TWT67614.1"/>
    <property type="molecule type" value="Genomic_DNA"/>
</dbReference>
<evidence type="ECO:0008006" key="3">
    <source>
        <dbReference type="Google" id="ProtNLM"/>
    </source>
</evidence>
<evidence type="ECO:0000313" key="1">
    <source>
        <dbReference type="EMBL" id="TWT67614.1"/>
    </source>
</evidence>
<accession>A0A5C5XXL1</accession>
<evidence type="ECO:0000313" key="2">
    <source>
        <dbReference type="Proteomes" id="UP000318478"/>
    </source>
</evidence>
<dbReference type="RefSeq" id="WP_197528157.1">
    <property type="nucleotide sequence ID" value="NZ_SJPO01000012.1"/>
</dbReference>
<dbReference type="Pfam" id="PF04400">
    <property type="entry name" value="NqrM"/>
    <property type="match status" value="1"/>
</dbReference>
<proteinExistence type="predicted"/>
<dbReference type="InterPro" id="IPR007495">
    <property type="entry name" value="NqrM"/>
</dbReference>